<keyword evidence="5 7" id="KW-0472">Membrane</keyword>
<feature type="transmembrane region" description="Helical" evidence="7">
    <location>
        <begin position="272"/>
        <end position="302"/>
    </location>
</feature>
<feature type="domain" description="MacB-like periplasmic core" evidence="9">
    <location>
        <begin position="18"/>
        <end position="240"/>
    </location>
</feature>
<evidence type="ECO:0000313" key="11">
    <source>
        <dbReference type="Proteomes" id="UP000009374"/>
    </source>
</evidence>
<evidence type="ECO:0000256" key="6">
    <source>
        <dbReference type="ARBA" id="ARBA00038076"/>
    </source>
</evidence>
<keyword evidence="3 7" id="KW-0812">Transmembrane</keyword>
<dbReference type="InterPro" id="IPR003838">
    <property type="entry name" value="ABC3_permease_C"/>
</dbReference>
<protein>
    <submittedName>
        <fullName evidence="10">Putative ABC transporter, permease protein</fullName>
    </submittedName>
</protein>
<comment type="subcellular location">
    <subcellularLocation>
        <location evidence="1">Cell membrane</location>
        <topology evidence="1">Multi-pass membrane protein</topology>
    </subcellularLocation>
</comment>
<feature type="transmembrane region" description="Helical" evidence="7">
    <location>
        <begin position="323"/>
        <end position="356"/>
    </location>
</feature>
<evidence type="ECO:0000313" key="10">
    <source>
        <dbReference type="EMBL" id="EES52954.1"/>
    </source>
</evidence>
<dbReference type="Pfam" id="PF12704">
    <property type="entry name" value="MacB_PCD"/>
    <property type="match status" value="1"/>
</dbReference>
<comment type="similarity">
    <text evidence="6">Belongs to the ABC-4 integral membrane protein family.</text>
</comment>
<dbReference type="GO" id="GO:0005886">
    <property type="term" value="C:plasma membrane"/>
    <property type="evidence" value="ECO:0007669"/>
    <property type="project" value="UniProtKB-SubCell"/>
</dbReference>
<evidence type="ECO:0000256" key="7">
    <source>
        <dbReference type="SAM" id="Phobius"/>
    </source>
</evidence>
<dbReference type="AlphaFoldDB" id="C6HWH8"/>
<dbReference type="PANTHER" id="PTHR30572">
    <property type="entry name" value="MEMBRANE COMPONENT OF TRANSPORTER-RELATED"/>
    <property type="match status" value="1"/>
</dbReference>
<evidence type="ECO:0000259" key="8">
    <source>
        <dbReference type="Pfam" id="PF02687"/>
    </source>
</evidence>
<sequence length="402" mass="42493">MTLVLLGIRSLLKNPYRSILTSLGILIGVLSVVVLTGIASGAKALVLQSIANLGPNLLVVIPGSVTDSGAQVGGGTDTTLTAEDARAIRSQCPDIWNASGALRTAAQVQSPHANWSTVILGAEPSYLPVRDWRLARGGFFGDQEERGMARVAVLGRIVASRLFGLSDPIGKFIQINHAPFRVIGILSSKGQSPMGMNQDDMVVVPLTTLQSQIMGVTYVGVILAAATSPDRIGAARREIDGILRLRHHIPPDGRPDFEIQAMSDIAKTAGRLSLILTVLLALIASISLIVGGVGILNIMLVSVRERTREIGIRMAIGARPRDILVQFLSEAAALSFFGAMAGGAGGVLFLAGIHLAVGWPTPIPWEGLLLTVAGATLLGILFGLYPAWRASRLDPMEALRYE</sequence>
<accession>C6HWH8</accession>
<organism evidence="10 11">
    <name type="scientific">Leptospirillum ferrodiazotrophum</name>
    <dbReference type="NCBI Taxonomy" id="412449"/>
    <lineage>
        <taxon>Bacteria</taxon>
        <taxon>Pseudomonadati</taxon>
        <taxon>Nitrospirota</taxon>
        <taxon>Nitrospiria</taxon>
        <taxon>Nitrospirales</taxon>
        <taxon>Nitrospiraceae</taxon>
        <taxon>Leptospirillum</taxon>
    </lineage>
</organism>
<feature type="transmembrane region" description="Helical" evidence="7">
    <location>
        <begin position="368"/>
        <end position="388"/>
    </location>
</feature>
<keyword evidence="2" id="KW-1003">Cell membrane</keyword>
<proteinExistence type="inferred from homology"/>
<evidence type="ECO:0000256" key="2">
    <source>
        <dbReference type="ARBA" id="ARBA00022475"/>
    </source>
</evidence>
<reference evidence="10 11" key="1">
    <citation type="journal article" date="2009" name="Appl. Environ. Microbiol.">
        <title>Community genomic and proteomic analyses of chemoautotrophic iron-oxidizing "Leptospirillum rubarum" (Group II) and "Leptospirillum ferrodiazotrophum" (Group III) bacteria in acid mine drainage biofilms.</title>
        <authorList>
            <person name="Goltsman D.S."/>
            <person name="Denef V.J."/>
            <person name="Singer S.W."/>
            <person name="VerBerkmoes N.C."/>
            <person name="Lefsrud M."/>
            <person name="Mueller R.S."/>
            <person name="Dick G.J."/>
            <person name="Sun C.L."/>
            <person name="Wheeler K.E."/>
            <person name="Zemla A."/>
            <person name="Baker B.J."/>
            <person name="Hauser L."/>
            <person name="Land M."/>
            <person name="Shah M.B."/>
            <person name="Thelen M.P."/>
            <person name="Hettich R.L."/>
            <person name="Banfield J.F."/>
        </authorList>
    </citation>
    <scope>NUCLEOTIDE SEQUENCE [LARGE SCALE GENOMIC DNA]</scope>
</reference>
<keyword evidence="4 7" id="KW-1133">Transmembrane helix</keyword>
<dbReference type="Pfam" id="PF02687">
    <property type="entry name" value="FtsX"/>
    <property type="match status" value="1"/>
</dbReference>
<name>C6HWH8_9BACT</name>
<feature type="domain" description="ABC3 transporter permease C-terminal" evidence="8">
    <location>
        <begin position="282"/>
        <end position="395"/>
    </location>
</feature>
<evidence type="ECO:0000259" key="9">
    <source>
        <dbReference type="Pfam" id="PF12704"/>
    </source>
</evidence>
<evidence type="ECO:0000256" key="3">
    <source>
        <dbReference type="ARBA" id="ARBA00022692"/>
    </source>
</evidence>
<dbReference type="GO" id="GO:0022857">
    <property type="term" value="F:transmembrane transporter activity"/>
    <property type="evidence" value="ECO:0007669"/>
    <property type="project" value="TreeGrafter"/>
</dbReference>
<evidence type="ECO:0000256" key="4">
    <source>
        <dbReference type="ARBA" id="ARBA00022989"/>
    </source>
</evidence>
<dbReference type="InterPro" id="IPR050250">
    <property type="entry name" value="Macrolide_Exporter_MacB"/>
</dbReference>
<evidence type="ECO:0000256" key="1">
    <source>
        <dbReference type="ARBA" id="ARBA00004651"/>
    </source>
</evidence>
<evidence type="ECO:0000256" key="5">
    <source>
        <dbReference type="ARBA" id="ARBA00023136"/>
    </source>
</evidence>
<feature type="transmembrane region" description="Helical" evidence="7">
    <location>
        <begin position="20"/>
        <end position="42"/>
    </location>
</feature>
<keyword evidence="11" id="KW-1185">Reference proteome</keyword>
<gene>
    <name evidence="10" type="ORF">UBAL3_80630012</name>
</gene>
<dbReference type="InterPro" id="IPR025857">
    <property type="entry name" value="MacB_PCD"/>
</dbReference>
<dbReference type="Proteomes" id="UP000009374">
    <property type="component" value="Unassembled WGS sequence"/>
</dbReference>
<dbReference type="EMBL" id="GG693870">
    <property type="protein sequence ID" value="EES52954.1"/>
    <property type="molecule type" value="Genomic_DNA"/>
</dbReference>
<dbReference type="PANTHER" id="PTHR30572:SF4">
    <property type="entry name" value="ABC TRANSPORTER PERMEASE YTRF"/>
    <property type="match status" value="1"/>
</dbReference>